<feature type="transmembrane region" description="Helical" evidence="15">
    <location>
        <begin position="192"/>
        <end position="214"/>
    </location>
</feature>
<dbReference type="Gene3D" id="3.30.565.10">
    <property type="entry name" value="Histidine kinase-like ATPase, C-terminal domain"/>
    <property type="match status" value="1"/>
</dbReference>
<evidence type="ECO:0000256" key="4">
    <source>
        <dbReference type="ARBA" id="ARBA00022475"/>
    </source>
</evidence>
<evidence type="ECO:0000256" key="14">
    <source>
        <dbReference type="ARBA" id="ARBA00023136"/>
    </source>
</evidence>
<keyword evidence="12 15" id="KW-1133">Transmembrane helix</keyword>
<dbReference type="Pfam" id="PF00512">
    <property type="entry name" value="HisKA"/>
    <property type="match status" value="1"/>
</dbReference>
<keyword evidence="6" id="KW-0597">Phosphoprotein</keyword>
<evidence type="ECO:0000256" key="6">
    <source>
        <dbReference type="ARBA" id="ARBA00022553"/>
    </source>
</evidence>
<feature type="transmembrane region" description="Helical" evidence="15">
    <location>
        <begin position="13"/>
        <end position="31"/>
    </location>
</feature>
<dbReference type="PANTHER" id="PTHR44936:SF5">
    <property type="entry name" value="SENSOR HISTIDINE KINASE ENVZ"/>
    <property type="match status" value="1"/>
</dbReference>
<dbReference type="Gene3D" id="6.10.340.10">
    <property type="match status" value="1"/>
</dbReference>
<name>A0A7H0LF49_9SPHN</name>
<evidence type="ECO:0000256" key="1">
    <source>
        <dbReference type="ARBA" id="ARBA00000085"/>
    </source>
</evidence>
<dbReference type="Pfam" id="PF02518">
    <property type="entry name" value="HATPase_c"/>
    <property type="match status" value="1"/>
</dbReference>
<dbReference type="AlphaFoldDB" id="A0A7H0LF49"/>
<dbReference type="SMART" id="SM00387">
    <property type="entry name" value="HATPase_c"/>
    <property type="match status" value="1"/>
</dbReference>
<dbReference type="SUPFAM" id="SSF47384">
    <property type="entry name" value="Homodimeric domain of signal transducing histidine kinase"/>
    <property type="match status" value="1"/>
</dbReference>
<keyword evidence="13" id="KW-0902">Two-component regulatory system</keyword>
<keyword evidence="11" id="KW-0067">ATP-binding</keyword>
<dbReference type="PRINTS" id="PR00344">
    <property type="entry name" value="BCTRLSENSOR"/>
</dbReference>
<keyword evidence="8 15" id="KW-0812">Transmembrane</keyword>
<dbReference type="PANTHER" id="PTHR44936">
    <property type="entry name" value="SENSOR PROTEIN CREC"/>
    <property type="match status" value="1"/>
</dbReference>
<dbReference type="InterPro" id="IPR003660">
    <property type="entry name" value="HAMP_dom"/>
</dbReference>
<dbReference type="EC" id="2.7.13.3" evidence="3"/>
<evidence type="ECO:0000256" key="15">
    <source>
        <dbReference type="SAM" id="Phobius"/>
    </source>
</evidence>
<dbReference type="SMART" id="SM00388">
    <property type="entry name" value="HisKA"/>
    <property type="match status" value="1"/>
</dbReference>
<dbReference type="RefSeq" id="WP_187760630.1">
    <property type="nucleotide sequence ID" value="NZ_CP061038.1"/>
</dbReference>
<evidence type="ECO:0000256" key="7">
    <source>
        <dbReference type="ARBA" id="ARBA00022679"/>
    </source>
</evidence>
<evidence type="ECO:0000256" key="2">
    <source>
        <dbReference type="ARBA" id="ARBA00004429"/>
    </source>
</evidence>
<keyword evidence="14 15" id="KW-0472">Membrane</keyword>
<gene>
    <name evidence="18" type="ORF">H3Z74_16290</name>
</gene>
<evidence type="ECO:0000256" key="5">
    <source>
        <dbReference type="ARBA" id="ARBA00022519"/>
    </source>
</evidence>
<evidence type="ECO:0000256" key="9">
    <source>
        <dbReference type="ARBA" id="ARBA00022741"/>
    </source>
</evidence>
<reference evidence="18 19" key="1">
    <citation type="submission" date="2020-09" db="EMBL/GenBank/DDBJ databases">
        <title>Sphingomonas sp., a new species isolated from pork steak.</title>
        <authorList>
            <person name="Heidler von Heilborn D."/>
        </authorList>
    </citation>
    <scope>NUCLEOTIDE SEQUENCE [LARGE SCALE GENOMIC DNA]</scope>
    <source>
        <strain evidence="19">S8-3T</strain>
    </source>
</reference>
<evidence type="ECO:0000256" key="3">
    <source>
        <dbReference type="ARBA" id="ARBA00012438"/>
    </source>
</evidence>
<dbReference type="CDD" id="cd00075">
    <property type="entry name" value="HATPase"/>
    <property type="match status" value="1"/>
</dbReference>
<dbReference type="InterPro" id="IPR003594">
    <property type="entry name" value="HATPase_dom"/>
</dbReference>
<evidence type="ECO:0000256" key="10">
    <source>
        <dbReference type="ARBA" id="ARBA00022777"/>
    </source>
</evidence>
<keyword evidence="10 18" id="KW-0418">Kinase</keyword>
<dbReference type="Pfam" id="PF00672">
    <property type="entry name" value="HAMP"/>
    <property type="match status" value="1"/>
</dbReference>
<protein>
    <recommendedName>
        <fullName evidence="3">histidine kinase</fullName>
        <ecNumber evidence="3">2.7.13.3</ecNumber>
    </recommendedName>
</protein>
<sequence>MIDLGRHLARLRLAPRIGLAILLTVIAAYLLNQALRAMIPPPPFLFVQRTWLIDAVAEGTKAARLPAIDRSAQFGQLPAARYLDFTVHRTPPPDDDRGPELGRQLRQSIADRLGLSLDRVRVATRTFDQDNVERSARTTVAIIPELPAMLTAETLASNESSVLGDLLMSVRLDDGTWLSVTQRSRGGPWRHYVRYTFGMLGYLLIIILFSMWIARSIVAPLSRLAAAAEQLGRNHEPTLITGMRLPEYVAIADTFNTMQLRLKRFIDERMGMLAAISHDLRTPLTRLRLMAEYVDDREQRELLLLNVGEMETMVADALAFMAAEARREPIETLDVSALLISLADDFGDMGEDVGYSGPERIDLPCRPIALKRAFSNLIGNGCKYGGAVRIMLDAAPDAVIVDIHDNGAGIPPDQVERAFTPFERLETSRSRETGGSGLGLSISRDIVRGHGGDIDFIWPENGFIVRVTLPRPDSRNMIATRRQAGPSPRS</sequence>
<dbReference type="GO" id="GO:0000155">
    <property type="term" value="F:phosphorelay sensor kinase activity"/>
    <property type="evidence" value="ECO:0007669"/>
    <property type="project" value="InterPro"/>
</dbReference>
<dbReference type="PROSITE" id="PS50885">
    <property type="entry name" value="HAMP"/>
    <property type="match status" value="1"/>
</dbReference>
<evidence type="ECO:0000256" key="12">
    <source>
        <dbReference type="ARBA" id="ARBA00022989"/>
    </source>
</evidence>
<keyword evidence="19" id="KW-1185">Reference proteome</keyword>
<evidence type="ECO:0000313" key="19">
    <source>
        <dbReference type="Proteomes" id="UP000516148"/>
    </source>
</evidence>
<keyword evidence="4" id="KW-1003">Cell membrane</keyword>
<keyword evidence="7" id="KW-0808">Transferase</keyword>
<dbReference type="InterPro" id="IPR036097">
    <property type="entry name" value="HisK_dim/P_sf"/>
</dbReference>
<accession>A0A7H0LF49</accession>
<dbReference type="InterPro" id="IPR050980">
    <property type="entry name" value="2C_sensor_his_kinase"/>
</dbReference>
<dbReference type="EMBL" id="CP061038">
    <property type="protein sequence ID" value="QNQ08302.1"/>
    <property type="molecule type" value="Genomic_DNA"/>
</dbReference>
<comment type="catalytic activity">
    <reaction evidence="1">
        <text>ATP + protein L-histidine = ADP + protein N-phospho-L-histidine.</text>
        <dbReference type="EC" id="2.7.13.3"/>
    </reaction>
</comment>
<feature type="domain" description="HAMP" evidence="17">
    <location>
        <begin position="215"/>
        <end position="267"/>
    </location>
</feature>
<keyword evidence="5" id="KW-0997">Cell inner membrane</keyword>
<dbReference type="SUPFAM" id="SSF55874">
    <property type="entry name" value="ATPase domain of HSP90 chaperone/DNA topoisomerase II/histidine kinase"/>
    <property type="match status" value="1"/>
</dbReference>
<dbReference type="PROSITE" id="PS50109">
    <property type="entry name" value="HIS_KIN"/>
    <property type="match status" value="1"/>
</dbReference>
<comment type="subcellular location">
    <subcellularLocation>
        <location evidence="2">Cell inner membrane</location>
        <topology evidence="2">Multi-pass membrane protein</topology>
    </subcellularLocation>
</comment>
<evidence type="ECO:0000259" key="16">
    <source>
        <dbReference type="PROSITE" id="PS50109"/>
    </source>
</evidence>
<dbReference type="InterPro" id="IPR004358">
    <property type="entry name" value="Sig_transdc_His_kin-like_C"/>
</dbReference>
<dbReference type="SMART" id="SM00304">
    <property type="entry name" value="HAMP"/>
    <property type="match status" value="1"/>
</dbReference>
<evidence type="ECO:0000256" key="13">
    <source>
        <dbReference type="ARBA" id="ARBA00023012"/>
    </source>
</evidence>
<dbReference type="Proteomes" id="UP000516148">
    <property type="component" value="Chromosome"/>
</dbReference>
<evidence type="ECO:0000313" key="18">
    <source>
        <dbReference type="EMBL" id="QNQ08302.1"/>
    </source>
</evidence>
<evidence type="ECO:0000256" key="11">
    <source>
        <dbReference type="ARBA" id="ARBA00022840"/>
    </source>
</evidence>
<proteinExistence type="predicted"/>
<feature type="domain" description="Histidine kinase" evidence="16">
    <location>
        <begin position="275"/>
        <end position="473"/>
    </location>
</feature>
<keyword evidence="9" id="KW-0547">Nucleotide-binding</keyword>
<dbReference type="Gene3D" id="1.10.287.130">
    <property type="match status" value="1"/>
</dbReference>
<dbReference type="KEGG" id="spap:H3Z74_16290"/>
<dbReference type="GO" id="GO:0005886">
    <property type="term" value="C:plasma membrane"/>
    <property type="evidence" value="ECO:0007669"/>
    <property type="project" value="UniProtKB-SubCell"/>
</dbReference>
<evidence type="ECO:0000259" key="17">
    <source>
        <dbReference type="PROSITE" id="PS50885"/>
    </source>
</evidence>
<dbReference type="InterPro" id="IPR036890">
    <property type="entry name" value="HATPase_C_sf"/>
</dbReference>
<dbReference type="InterPro" id="IPR005467">
    <property type="entry name" value="His_kinase_dom"/>
</dbReference>
<dbReference type="CDD" id="cd00082">
    <property type="entry name" value="HisKA"/>
    <property type="match status" value="1"/>
</dbReference>
<dbReference type="InterPro" id="IPR003661">
    <property type="entry name" value="HisK_dim/P_dom"/>
</dbReference>
<organism evidence="18 19">
    <name type="scientific">Sphingomonas alpina</name>
    <dbReference type="NCBI Taxonomy" id="653931"/>
    <lineage>
        <taxon>Bacteria</taxon>
        <taxon>Pseudomonadati</taxon>
        <taxon>Pseudomonadota</taxon>
        <taxon>Alphaproteobacteria</taxon>
        <taxon>Sphingomonadales</taxon>
        <taxon>Sphingomonadaceae</taxon>
        <taxon>Sphingomonas</taxon>
    </lineage>
</organism>
<dbReference type="GO" id="GO:0005524">
    <property type="term" value="F:ATP binding"/>
    <property type="evidence" value="ECO:0007669"/>
    <property type="project" value="UniProtKB-KW"/>
</dbReference>
<evidence type="ECO:0000256" key="8">
    <source>
        <dbReference type="ARBA" id="ARBA00022692"/>
    </source>
</evidence>